<dbReference type="Pfam" id="PF14559">
    <property type="entry name" value="TPR_19"/>
    <property type="match status" value="2"/>
</dbReference>
<evidence type="ECO:0000256" key="2">
    <source>
        <dbReference type="ARBA" id="ARBA00022803"/>
    </source>
</evidence>
<feature type="transmembrane region" description="Helical" evidence="4">
    <location>
        <begin position="372"/>
        <end position="389"/>
    </location>
</feature>
<evidence type="ECO:0000313" key="6">
    <source>
        <dbReference type="EMBL" id="MBU2689727.1"/>
    </source>
</evidence>
<keyword evidence="1" id="KW-0677">Repeat</keyword>
<feature type="transmembrane region" description="Helical" evidence="4">
    <location>
        <begin position="340"/>
        <end position="360"/>
    </location>
</feature>
<organism evidence="6 7">
    <name type="scientific">Eiseniibacteriota bacterium</name>
    <dbReference type="NCBI Taxonomy" id="2212470"/>
    <lineage>
        <taxon>Bacteria</taxon>
        <taxon>Candidatus Eiseniibacteriota</taxon>
    </lineage>
</organism>
<dbReference type="InterPro" id="IPR011990">
    <property type="entry name" value="TPR-like_helical_dom_sf"/>
</dbReference>
<feature type="repeat" description="TPR" evidence="3">
    <location>
        <begin position="555"/>
        <end position="588"/>
    </location>
</feature>
<feature type="domain" description="Glycosyltransferase RgtA/B/C/D-like" evidence="5">
    <location>
        <begin position="68"/>
        <end position="201"/>
    </location>
</feature>
<feature type="repeat" description="TPR" evidence="3">
    <location>
        <begin position="487"/>
        <end position="520"/>
    </location>
</feature>
<name>A0A948RVH7_UNCEI</name>
<accession>A0A948RVH7</accession>
<feature type="transmembrane region" description="Helical" evidence="4">
    <location>
        <begin position="208"/>
        <end position="228"/>
    </location>
</feature>
<feature type="transmembrane region" description="Helical" evidence="4">
    <location>
        <begin position="12"/>
        <end position="31"/>
    </location>
</feature>
<dbReference type="EMBL" id="JAHJDP010000012">
    <property type="protein sequence ID" value="MBU2689727.1"/>
    <property type="molecule type" value="Genomic_DNA"/>
</dbReference>
<dbReference type="PANTHER" id="PTHR45586:SF1">
    <property type="entry name" value="LIPOPOLYSACCHARIDE ASSEMBLY PROTEIN B"/>
    <property type="match status" value="1"/>
</dbReference>
<dbReference type="SMART" id="SM00028">
    <property type="entry name" value="TPR"/>
    <property type="match status" value="4"/>
</dbReference>
<evidence type="ECO:0000256" key="3">
    <source>
        <dbReference type="PROSITE-ProRule" id="PRU00339"/>
    </source>
</evidence>
<keyword evidence="4" id="KW-0472">Membrane</keyword>
<feature type="transmembrane region" description="Helical" evidence="4">
    <location>
        <begin position="170"/>
        <end position="196"/>
    </location>
</feature>
<keyword evidence="2 3" id="KW-0802">TPR repeat</keyword>
<proteinExistence type="predicted"/>
<dbReference type="InterPro" id="IPR038731">
    <property type="entry name" value="RgtA/B/C-like"/>
</dbReference>
<dbReference type="PANTHER" id="PTHR45586">
    <property type="entry name" value="TPR REPEAT-CONTAINING PROTEIN PA4667"/>
    <property type="match status" value="1"/>
</dbReference>
<gene>
    <name evidence="6" type="ORF">KJ970_02290</name>
</gene>
<sequence>MGSHTKFPIPLWSIPILLGLILRILFFVSVWNDPVFFHPVLEDKLHYERAVQITEGQFPEVSLPGGSFLYPYIAASIFNLAGKSPEGLFFLQLLLDLLNIFLLFRLLDGYAGSKGALLGASLYAIHPLAAVYIFRMTPLIPAITLFLLLVPRALPWGARKEKATGWRSDLVSGLLAGVGTLLIPFPFILLGLLSLVRRWRHEAQKSRAAGLSAVFVLGWVVVTAPALFHNASLKEGAFTFAWTDGYGYYQAFDPESIGSPWKVDPPAWKGPEYLRRDVGEEIGAIATMGDVERWHMTRGTQRLLESPLPTLVLFLRKALLSISKVEIPDPTPTAWALQNWAAPFSWGLWLWPFLLGLFCVEMVGRGFKENPAFAILLGVFALDHLLGPVSGASRAFALPWIAGFAGVGLISLIKGLRAGTFRPLIIPLLAGIVATLLAFVDPGGAAGVFNQKDECLRIQAEGEEAEGERLHAIQTLRLALKENPGNPEIHNDLGTYYARESFMEESVQSYQSALAIDSTHVDALVGISNVLRASGNAAEAKAYLERLVSRRPRSPVYRNELGTLYISLGLLPQARRQLEEAVRLSPDYAMALANLRVLSQMERQMEELMIPAEMSLSPGHRLYTLSREMTAAFAAGDAGALDSLAAVARSIEPGHVLPDIMQGIFLSRRGEAEAALPFLRRANALAPGRAHIVRELVTCLSRLNKNDEALGAIDAALEVAADEQNRYLILSLKEGLK</sequence>
<dbReference type="InterPro" id="IPR019734">
    <property type="entry name" value="TPR_rpt"/>
</dbReference>
<feature type="transmembrane region" description="Helical" evidence="4">
    <location>
        <begin position="128"/>
        <end position="150"/>
    </location>
</feature>
<feature type="transmembrane region" description="Helical" evidence="4">
    <location>
        <begin position="395"/>
        <end position="413"/>
    </location>
</feature>
<dbReference type="Proteomes" id="UP000777784">
    <property type="component" value="Unassembled WGS sequence"/>
</dbReference>
<evidence type="ECO:0000259" key="5">
    <source>
        <dbReference type="Pfam" id="PF13231"/>
    </source>
</evidence>
<dbReference type="InterPro" id="IPR051012">
    <property type="entry name" value="CellSynth/LPSAsmb/PSIAsmb"/>
</dbReference>
<evidence type="ECO:0000313" key="7">
    <source>
        <dbReference type="Proteomes" id="UP000777784"/>
    </source>
</evidence>
<evidence type="ECO:0000256" key="1">
    <source>
        <dbReference type="ARBA" id="ARBA00022737"/>
    </source>
</evidence>
<dbReference type="Gene3D" id="1.25.40.10">
    <property type="entry name" value="Tetratricopeptide repeat domain"/>
    <property type="match status" value="2"/>
</dbReference>
<comment type="caution">
    <text evidence="6">The sequence shown here is derived from an EMBL/GenBank/DDBJ whole genome shotgun (WGS) entry which is preliminary data.</text>
</comment>
<dbReference type="AlphaFoldDB" id="A0A948RVH7"/>
<keyword evidence="4" id="KW-1133">Transmembrane helix</keyword>
<dbReference type="PROSITE" id="PS50005">
    <property type="entry name" value="TPR"/>
    <property type="match status" value="2"/>
</dbReference>
<protein>
    <submittedName>
        <fullName evidence="6">Tetratricopeptide repeat protein</fullName>
    </submittedName>
</protein>
<keyword evidence="4" id="KW-0812">Transmembrane</keyword>
<feature type="transmembrane region" description="Helical" evidence="4">
    <location>
        <begin position="425"/>
        <end position="449"/>
    </location>
</feature>
<reference evidence="6" key="1">
    <citation type="submission" date="2021-05" db="EMBL/GenBank/DDBJ databases">
        <title>Energy efficiency and biological interactions define the core microbiome of deep oligotrophic groundwater.</title>
        <authorList>
            <person name="Mehrshad M."/>
            <person name="Lopez-Fernandez M."/>
            <person name="Bell E."/>
            <person name="Bernier-Latmani R."/>
            <person name="Bertilsson S."/>
            <person name="Dopson M."/>
        </authorList>
    </citation>
    <scope>NUCLEOTIDE SEQUENCE</scope>
    <source>
        <strain evidence="6">Modern_marine.mb.64</strain>
    </source>
</reference>
<evidence type="ECO:0000256" key="4">
    <source>
        <dbReference type="SAM" id="Phobius"/>
    </source>
</evidence>
<dbReference type="SUPFAM" id="SSF48452">
    <property type="entry name" value="TPR-like"/>
    <property type="match status" value="1"/>
</dbReference>
<feature type="transmembrane region" description="Helical" evidence="4">
    <location>
        <begin position="88"/>
        <end position="107"/>
    </location>
</feature>
<dbReference type="Pfam" id="PF13231">
    <property type="entry name" value="PMT_2"/>
    <property type="match status" value="1"/>
</dbReference>